<dbReference type="Proteomes" id="UP000766550">
    <property type="component" value="Unassembled WGS sequence"/>
</dbReference>
<keyword evidence="2" id="KW-1185">Reference proteome</keyword>
<dbReference type="OrthoDB" id="109251at2157"/>
<sequence>MALYETHLDRLPSAIEILHVGADRRPNTAPFNNTAAHESPTDVAIRRVLSSSDLTSLGTLITNQLDDWQTTLQDRQIVVCFQSVTVFLQYNSLRETERFLTEVIKRCADTDAVAHFHMDPKAHDEQTIDALRRLFDVVLECGET</sequence>
<comment type="caution">
    <text evidence="1">The sequence shown here is derived from an EMBL/GenBank/DDBJ whole genome shotgun (WGS) entry which is preliminary data.</text>
</comment>
<dbReference type="InterPro" id="IPR055927">
    <property type="entry name" value="DUF7504"/>
</dbReference>
<organism evidence="1 2">
    <name type="scientific">Haloarcula limicola</name>
    <dbReference type="NCBI Taxonomy" id="1429915"/>
    <lineage>
        <taxon>Archaea</taxon>
        <taxon>Methanobacteriati</taxon>
        <taxon>Methanobacteriota</taxon>
        <taxon>Stenosarchaea group</taxon>
        <taxon>Halobacteria</taxon>
        <taxon>Halobacteriales</taxon>
        <taxon>Haloarculaceae</taxon>
        <taxon>Haloarcula</taxon>
    </lineage>
</organism>
<dbReference type="EMBL" id="JAHQXF010000002">
    <property type="protein sequence ID" value="MBV0925188.1"/>
    <property type="molecule type" value="Genomic_DNA"/>
</dbReference>
<evidence type="ECO:0008006" key="3">
    <source>
        <dbReference type="Google" id="ProtNLM"/>
    </source>
</evidence>
<protein>
    <recommendedName>
        <fullName evidence="3">DUF835 domain-containing protein</fullName>
    </recommendedName>
</protein>
<dbReference type="Pfam" id="PF24336">
    <property type="entry name" value="DUF7504"/>
    <property type="match status" value="1"/>
</dbReference>
<accession>A0A8J7YB22</accession>
<evidence type="ECO:0000313" key="2">
    <source>
        <dbReference type="Proteomes" id="UP000766550"/>
    </source>
</evidence>
<gene>
    <name evidence="1" type="ORF">KTS45_13365</name>
</gene>
<proteinExistence type="predicted"/>
<reference evidence="1 2" key="1">
    <citation type="submission" date="2021-06" db="EMBL/GenBank/DDBJ databases">
        <title>New haloarchaea isolates fom saline soil.</title>
        <authorList>
            <person name="Duran-Viseras A."/>
            <person name="Sanchez-Porro C.S."/>
            <person name="Ventosa A."/>
        </authorList>
    </citation>
    <scope>NUCLEOTIDE SEQUENCE [LARGE SCALE GENOMIC DNA]</scope>
    <source>
        <strain evidence="1 2">JCM 183640</strain>
    </source>
</reference>
<evidence type="ECO:0000313" key="1">
    <source>
        <dbReference type="EMBL" id="MBV0925188.1"/>
    </source>
</evidence>
<dbReference type="AlphaFoldDB" id="A0A8J7YB22"/>
<name>A0A8J7YB22_9EURY</name>